<evidence type="ECO:0000313" key="4">
    <source>
        <dbReference type="Proteomes" id="UP001224775"/>
    </source>
</evidence>
<dbReference type="Proteomes" id="UP001224775">
    <property type="component" value="Unassembled WGS sequence"/>
</dbReference>
<evidence type="ECO:0000256" key="1">
    <source>
        <dbReference type="SAM" id="Phobius"/>
    </source>
</evidence>
<evidence type="ECO:0000259" key="2">
    <source>
        <dbReference type="PROSITE" id="PS50800"/>
    </source>
</evidence>
<keyword evidence="1" id="KW-1133">Transmembrane helix</keyword>
<feature type="transmembrane region" description="Helical" evidence="1">
    <location>
        <begin position="44"/>
        <end position="68"/>
    </location>
</feature>
<keyword evidence="4" id="KW-1185">Reference proteome</keyword>
<dbReference type="InterPro" id="IPR036361">
    <property type="entry name" value="SAP_dom_sf"/>
</dbReference>
<feature type="domain" description="SAP" evidence="2">
    <location>
        <begin position="388"/>
        <end position="421"/>
    </location>
</feature>
<evidence type="ECO:0000313" key="3">
    <source>
        <dbReference type="EMBL" id="KAK1746453.1"/>
    </source>
</evidence>
<dbReference type="SUPFAM" id="SSF47323">
    <property type="entry name" value="Anticodon-binding domain of a subclass of class I aminoacyl-tRNA synthetases"/>
    <property type="match status" value="1"/>
</dbReference>
<comment type="caution">
    <text evidence="3">The sequence shown here is derived from an EMBL/GenBank/DDBJ whole genome shotgun (WGS) entry which is preliminary data.</text>
</comment>
<dbReference type="GO" id="GO:0004812">
    <property type="term" value="F:aminoacyl-tRNA ligase activity"/>
    <property type="evidence" value="ECO:0007669"/>
    <property type="project" value="InterPro"/>
</dbReference>
<dbReference type="AlphaFoldDB" id="A0AAD8YHK9"/>
<dbReference type="GO" id="GO:0006418">
    <property type="term" value="P:tRNA aminoacylation for protein translation"/>
    <property type="evidence" value="ECO:0007669"/>
    <property type="project" value="InterPro"/>
</dbReference>
<accession>A0AAD8YHK9</accession>
<dbReference type="Pfam" id="PF02037">
    <property type="entry name" value="SAP"/>
    <property type="match status" value="1"/>
</dbReference>
<keyword evidence="1" id="KW-0472">Membrane</keyword>
<sequence>MKRASFFSARGKSPTPAADEHIKAIGYAIMSSTRRHKKAPPARLAISLTVVISLLFSSNALFVSAFLANHRRVTNNILHKRHYSPLYSSYRQNDSSSSHGYILEPNAGPIHPKCRLTENQIHVLISKRQRCKRQRQYDDADKILAALNQCGVFLHDKRNEWRADGKNHFGRRSDYVRRGSTYGLLSEEDISAVSTMVEDRSYAKKRGEFHISDKLGDILKTKYRVKVDDKNREWSVENIVEEDENGKVVIGGDYVPSPLCKLDGPTHTMDEDSKTLIAQRLAERSLCRKKRDYAMADKILDEMMAQYSVVVDDRTKEWKVVLGDNFEDDDFVKGALLSQRSAFVRGGKKTTEEHNITSAISERDEDSTTSTINEEEVIASANQNALDFDSMTVVELKEQLRQAGLPVSGKKADLILRLNQP</sequence>
<protein>
    <recommendedName>
        <fullName evidence="2">SAP domain-containing protein</fullName>
    </recommendedName>
</protein>
<dbReference type="Gene3D" id="1.20.120.1910">
    <property type="entry name" value="Cysteine-tRNA ligase, C-terminal anti-codon recognition domain"/>
    <property type="match status" value="2"/>
</dbReference>
<keyword evidence="1" id="KW-0812">Transmembrane</keyword>
<dbReference type="GO" id="GO:0005524">
    <property type="term" value="F:ATP binding"/>
    <property type="evidence" value="ECO:0007669"/>
    <property type="project" value="InterPro"/>
</dbReference>
<dbReference type="SMART" id="SM00513">
    <property type="entry name" value="SAP"/>
    <property type="match status" value="1"/>
</dbReference>
<dbReference type="SUPFAM" id="SSF68906">
    <property type="entry name" value="SAP domain"/>
    <property type="match status" value="1"/>
</dbReference>
<dbReference type="PROSITE" id="PS50800">
    <property type="entry name" value="SAP"/>
    <property type="match status" value="1"/>
</dbReference>
<reference evidence="3" key="1">
    <citation type="submission" date="2023-06" db="EMBL/GenBank/DDBJ databases">
        <title>Survivors Of The Sea: Transcriptome response of Skeletonema marinoi to long-term dormancy.</title>
        <authorList>
            <person name="Pinder M.I.M."/>
            <person name="Kourtchenko O."/>
            <person name="Robertson E.K."/>
            <person name="Larsson T."/>
            <person name="Maumus F."/>
            <person name="Osuna-Cruz C.M."/>
            <person name="Vancaester E."/>
            <person name="Stenow R."/>
            <person name="Vandepoele K."/>
            <person name="Ploug H."/>
            <person name="Bruchert V."/>
            <person name="Godhe A."/>
            <person name="Topel M."/>
        </authorList>
    </citation>
    <scope>NUCLEOTIDE SEQUENCE</scope>
    <source>
        <strain evidence="3">R05AC</strain>
    </source>
</reference>
<name>A0AAD8YHK9_9STRA</name>
<gene>
    <name evidence="3" type="ORF">QTG54_003060</name>
</gene>
<dbReference type="InterPro" id="IPR003034">
    <property type="entry name" value="SAP_dom"/>
</dbReference>
<dbReference type="EMBL" id="JATAAI010000004">
    <property type="protein sequence ID" value="KAK1746453.1"/>
    <property type="molecule type" value="Genomic_DNA"/>
</dbReference>
<organism evidence="3 4">
    <name type="scientific">Skeletonema marinoi</name>
    <dbReference type="NCBI Taxonomy" id="267567"/>
    <lineage>
        <taxon>Eukaryota</taxon>
        <taxon>Sar</taxon>
        <taxon>Stramenopiles</taxon>
        <taxon>Ochrophyta</taxon>
        <taxon>Bacillariophyta</taxon>
        <taxon>Coscinodiscophyceae</taxon>
        <taxon>Thalassiosirophycidae</taxon>
        <taxon>Thalassiosirales</taxon>
        <taxon>Skeletonemataceae</taxon>
        <taxon>Skeletonema</taxon>
        <taxon>Skeletonema marinoi-dohrnii complex</taxon>
    </lineage>
</organism>
<dbReference type="Gene3D" id="1.10.720.30">
    <property type="entry name" value="SAP domain"/>
    <property type="match status" value="1"/>
</dbReference>
<dbReference type="InterPro" id="IPR009080">
    <property type="entry name" value="tRNAsynth_Ia_anticodon-bd"/>
</dbReference>
<proteinExistence type="predicted"/>